<proteinExistence type="predicted"/>
<evidence type="ECO:0000256" key="1">
    <source>
        <dbReference type="SAM" id="SignalP"/>
    </source>
</evidence>
<dbReference type="EMBL" id="UZWD01000023">
    <property type="protein sequence ID" value="VDS04628.1"/>
    <property type="molecule type" value="Genomic_DNA"/>
</dbReference>
<protein>
    <submittedName>
        <fullName evidence="2">Uncharacterized protein</fullName>
    </submittedName>
</protein>
<dbReference type="AlphaFoldDB" id="A0A447IAY9"/>
<feature type="chain" id="PRO_5019553941" evidence="1">
    <location>
        <begin position="20"/>
        <end position="351"/>
    </location>
</feature>
<keyword evidence="3" id="KW-1185">Reference proteome</keyword>
<keyword evidence="1" id="KW-0732">Signal</keyword>
<reference evidence="2 3" key="1">
    <citation type="submission" date="2018-12" db="EMBL/GenBank/DDBJ databases">
        <authorList>
            <person name="Criscuolo A."/>
        </authorList>
    </citation>
    <scope>NUCLEOTIDE SEQUENCE [LARGE SCALE GENOMIC DNA]</scope>
    <source>
        <strain evidence="2">ACIP1116281</strain>
    </source>
</reference>
<name>A0A447IAY9_9HYPH</name>
<feature type="signal peptide" evidence="1">
    <location>
        <begin position="1"/>
        <end position="19"/>
    </location>
</feature>
<accession>A0A447IAY9</accession>
<evidence type="ECO:0000313" key="2">
    <source>
        <dbReference type="EMBL" id="VDS04628.1"/>
    </source>
</evidence>
<dbReference type="Proteomes" id="UP000268844">
    <property type="component" value="Unassembled WGS sequence"/>
</dbReference>
<evidence type="ECO:0000313" key="3">
    <source>
        <dbReference type="Proteomes" id="UP000268844"/>
    </source>
</evidence>
<organism evidence="2 3">
    <name type="scientific">Devosia equisanguinis</name>
    <dbReference type="NCBI Taxonomy" id="2490941"/>
    <lineage>
        <taxon>Bacteria</taxon>
        <taxon>Pseudomonadati</taxon>
        <taxon>Pseudomonadota</taxon>
        <taxon>Alphaproteobacteria</taxon>
        <taxon>Hyphomicrobiales</taxon>
        <taxon>Devosiaceae</taxon>
        <taxon>Devosia</taxon>
    </lineage>
</organism>
<gene>
    <name evidence="2" type="ORF">DEVEQU_01767</name>
</gene>
<sequence length="351" mass="37554">MRPLIALAIALVSLAPSHAYDQVARFAAAIPIEQNDGPSFLYVAPPLGFIGVRTIDFTLPQDIAIGRTLISAKSIDPMTGIDFRRVYAVLSIGNGLNTTNVLFGQNGFAADTAATLAARGFDSRDIGSIAVLANGEDASLDLSQARNADPLAADMGRAQRVAVVEDMVLVNPSWAGIETALTALSPKAAKARPEWVAVFDALNALRGSGTTEAAIGWSGAVLSTLETTSQAILDGSIYQQATDSGRKFVFPPFPIAAMGIDRLHGDTHLRIALPYRDERDAEFALEHIGRYLIRFPQVPDVPRQQMISSGDWHVAVLTLTFKGDEGGTAHALLLSFTSAILRRQFAPLEFL</sequence>